<dbReference type="InterPro" id="IPR000182">
    <property type="entry name" value="GNAT_dom"/>
</dbReference>
<protein>
    <submittedName>
        <fullName evidence="2">Acyl-CoA N-acyltransferase</fullName>
    </submittedName>
</protein>
<name>A0A6A6G0U8_9PEZI</name>
<dbReference type="SUPFAM" id="SSF55729">
    <property type="entry name" value="Acyl-CoA N-acyltransferases (Nat)"/>
    <property type="match status" value="1"/>
</dbReference>
<evidence type="ECO:0000313" key="2">
    <source>
        <dbReference type="EMBL" id="KAF2219335.1"/>
    </source>
</evidence>
<organism evidence="2 3">
    <name type="scientific">Elsinoe ampelina</name>
    <dbReference type="NCBI Taxonomy" id="302913"/>
    <lineage>
        <taxon>Eukaryota</taxon>
        <taxon>Fungi</taxon>
        <taxon>Dikarya</taxon>
        <taxon>Ascomycota</taxon>
        <taxon>Pezizomycotina</taxon>
        <taxon>Dothideomycetes</taxon>
        <taxon>Dothideomycetidae</taxon>
        <taxon>Myriangiales</taxon>
        <taxon>Elsinoaceae</taxon>
        <taxon>Elsinoe</taxon>
    </lineage>
</organism>
<reference evidence="3" key="1">
    <citation type="journal article" date="2020" name="Stud. Mycol.">
        <title>101 Dothideomycetes genomes: A test case for predicting lifestyles and emergence of pathogens.</title>
        <authorList>
            <person name="Haridas S."/>
            <person name="Albert R."/>
            <person name="Binder M."/>
            <person name="Bloem J."/>
            <person name="LaButti K."/>
            <person name="Salamov A."/>
            <person name="Andreopoulos B."/>
            <person name="Baker S."/>
            <person name="Barry K."/>
            <person name="Bills G."/>
            <person name="Bluhm B."/>
            <person name="Cannon C."/>
            <person name="Castanera R."/>
            <person name="Culley D."/>
            <person name="Daum C."/>
            <person name="Ezra D."/>
            <person name="Gonzalez J."/>
            <person name="Henrissat B."/>
            <person name="Kuo A."/>
            <person name="Liang C."/>
            <person name="Lipzen A."/>
            <person name="Lutzoni F."/>
            <person name="Magnuson J."/>
            <person name="Mondo S."/>
            <person name="Nolan M."/>
            <person name="Ohm R."/>
            <person name="Pangilinan J."/>
            <person name="Park H.-J."/>
            <person name="Ramirez L."/>
            <person name="Alfaro M."/>
            <person name="Sun H."/>
            <person name="Tritt A."/>
            <person name="Yoshinaga Y."/>
            <person name="Zwiers L.-H."/>
            <person name="Turgeon B."/>
            <person name="Goodwin S."/>
            <person name="Spatafora J."/>
            <person name="Crous P."/>
            <person name="Grigoriev I."/>
        </authorList>
    </citation>
    <scope>NUCLEOTIDE SEQUENCE [LARGE SCALE GENOMIC DNA]</scope>
    <source>
        <strain evidence="3">CECT 20119</strain>
    </source>
</reference>
<feature type="domain" description="N-acetyltransferase" evidence="1">
    <location>
        <begin position="33"/>
        <end position="195"/>
    </location>
</feature>
<gene>
    <name evidence="2" type="ORF">BDZ85DRAFT_285504</name>
</gene>
<dbReference type="Proteomes" id="UP000799538">
    <property type="component" value="Unassembled WGS sequence"/>
</dbReference>
<dbReference type="GO" id="GO:0008999">
    <property type="term" value="F:protein-N-terminal-alanine acetyltransferase activity"/>
    <property type="evidence" value="ECO:0007669"/>
    <property type="project" value="TreeGrafter"/>
</dbReference>
<dbReference type="PROSITE" id="PS51186">
    <property type="entry name" value="GNAT"/>
    <property type="match status" value="1"/>
</dbReference>
<keyword evidence="2" id="KW-0012">Acyltransferase</keyword>
<keyword evidence="3" id="KW-1185">Reference proteome</keyword>
<sequence>MEQAPTTNPLGPIVPVNSATVPSYDTILTGKHVTLRATSPTDAATLFPHISGPNSASLFDYLFDAPYPNILSLETALTRKRTTTNPWTFSICRPHPTDPHDEEALGFLSLMRMDLPHRSIEVGSILFSPALQRTAAATEVIYLLARHVFDDLGFRRFEWKCNSLNAPSKRAAERYGFRFEGRFRKHMIIKGRSRDTDWYAMVDEDWRGVREAMEGWLGEGNFDEEGRQRRRLEEFQAWRGKEV</sequence>
<evidence type="ECO:0000313" key="3">
    <source>
        <dbReference type="Proteomes" id="UP000799538"/>
    </source>
</evidence>
<dbReference type="FunFam" id="3.40.630.30:FF:000047">
    <property type="entry name" value="Acetyltransferase, GNAT family"/>
    <property type="match status" value="1"/>
</dbReference>
<dbReference type="InterPro" id="IPR051908">
    <property type="entry name" value="Ribosomal_N-acetyltransferase"/>
</dbReference>
<proteinExistence type="predicted"/>
<dbReference type="EMBL" id="ML992517">
    <property type="protein sequence ID" value="KAF2219335.1"/>
    <property type="molecule type" value="Genomic_DNA"/>
</dbReference>
<dbReference type="Pfam" id="PF13302">
    <property type="entry name" value="Acetyltransf_3"/>
    <property type="match status" value="1"/>
</dbReference>
<dbReference type="PANTHER" id="PTHR43441">
    <property type="entry name" value="RIBOSOMAL-PROTEIN-SERINE ACETYLTRANSFERASE"/>
    <property type="match status" value="1"/>
</dbReference>
<accession>A0A6A6G0U8</accession>
<dbReference type="GO" id="GO:1990189">
    <property type="term" value="F:protein N-terminal-serine acetyltransferase activity"/>
    <property type="evidence" value="ECO:0007669"/>
    <property type="project" value="TreeGrafter"/>
</dbReference>
<dbReference type="OrthoDB" id="41238at2759"/>
<dbReference type="Gene3D" id="3.40.630.30">
    <property type="match status" value="1"/>
</dbReference>
<dbReference type="PANTHER" id="PTHR43441:SF2">
    <property type="entry name" value="FAMILY ACETYLTRANSFERASE, PUTATIVE (AFU_ORTHOLOGUE AFUA_7G00850)-RELATED"/>
    <property type="match status" value="1"/>
</dbReference>
<evidence type="ECO:0000259" key="1">
    <source>
        <dbReference type="PROSITE" id="PS51186"/>
    </source>
</evidence>
<dbReference type="AlphaFoldDB" id="A0A6A6G0U8"/>
<dbReference type="InterPro" id="IPR016181">
    <property type="entry name" value="Acyl_CoA_acyltransferase"/>
</dbReference>
<keyword evidence="2" id="KW-0808">Transferase</keyword>